<feature type="domain" description="Spore protein YkvP/CgeB glycosyl transferase-like" evidence="1">
    <location>
        <begin position="195"/>
        <end position="298"/>
    </location>
</feature>
<protein>
    <submittedName>
        <fullName evidence="2">Glycosyltransferase</fullName>
        <ecNumber evidence="2">2.4.-.-</ecNumber>
    </submittedName>
</protein>
<reference evidence="3" key="1">
    <citation type="journal article" date="2019" name="Int. J. Syst. Evol. Microbiol.">
        <title>The Global Catalogue of Microorganisms (GCM) 10K type strain sequencing project: providing services to taxonomists for standard genome sequencing and annotation.</title>
        <authorList>
            <consortium name="The Broad Institute Genomics Platform"/>
            <consortium name="The Broad Institute Genome Sequencing Center for Infectious Disease"/>
            <person name="Wu L."/>
            <person name="Ma J."/>
        </authorList>
    </citation>
    <scope>NUCLEOTIDE SEQUENCE [LARGE SCALE GENOMIC DNA]</scope>
    <source>
        <strain evidence="3">CCUG 59129</strain>
    </source>
</reference>
<comment type="caution">
    <text evidence="2">The sequence shown here is derived from an EMBL/GenBank/DDBJ whole genome shotgun (WGS) entry which is preliminary data.</text>
</comment>
<keyword evidence="2" id="KW-0328">Glycosyltransferase</keyword>
<gene>
    <name evidence="2" type="ORF">ACFQ2I_02795</name>
</gene>
<accession>A0ABW3HLF1</accession>
<name>A0ABW3HLF1_9BACL</name>
<proteinExistence type="predicted"/>
<dbReference type="RefSeq" id="WP_377562044.1">
    <property type="nucleotide sequence ID" value="NZ_JBHTJZ010000005.1"/>
</dbReference>
<dbReference type="Pfam" id="PF13524">
    <property type="entry name" value="Glyco_trans_1_2"/>
    <property type="match status" value="1"/>
</dbReference>
<keyword evidence="2" id="KW-0808">Transferase</keyword>
<dbReference type="EMBL" id="JBHTJZ010000005">
    <property type="protein sequence ID" value="MFD0958305.1"/>
    <property type="molecule type" value="Genomic_DNA"/>
</dbReference>
<sequence length="308" mass="35957">MNLLVLVKKFAERMPKHQHKYDMLTAIEKEANVMYWHTDGHIRDILARLPLQPDFIFHYDIEWRNAFAPIITGLDKVNIAKGCYVLDIHFHPLQRREYFNKRAKPDLIFSASKYPFLRAYPECLSRFQWMPFSINPTIIRDYGLPKNMAYSLTGMVNERYPFREAVKREMSGIDGFQQFNHPGHKTPYEPGMFINDKYATALNRSKLSFTCGSVGQIPVAKFFEIPGCRSLLLAEPNADVEELGFKDGEHYAACTSHNVRERALYYNEHEEERRMLTDKGYSLVHRHHSNAVRAKQFIAMIEQFIGSN</sequence>
<keyword evidence="3" id="KW-1185">Reference proteome</keyword>
<evidence type="ECO:0000313" key="3">
    <source>
        <dbReference type="Proteomes" id="UP001596989"/>
    </source>
</evidence>
<organism evidence="2 3">
    <name type="scientific">Paenibacillus chungangensis</name>
    <dbReference type="NCBI Taxonomy" id="696535"/>
    <lineage>
        <taxon>Bacteria</taxon>
        <taxon>Bacillati</taxon>
        <taxon>Bacillota</taxon>
        <taxon>Bacilli</taxon>
        <taxon>Bacillales</taxon>
        <taxon>Paenibacillaceae</taxon>
        <taxon>Paenibacillus</taxon>
    </lineage>
</organism>
<evidence type="ECO:0000313" key="2">
    <source>
        <dbReference type="EMBL" id="MFD0958305.1"/>
    </source>
</evidence>
<dbReference type="Proteomes" id="UP001596989">
    <property type="component" value="Unassembled WGS sequence"/>
</dbReference>
<evidence type="ECO:0000259" key="1">
    <source>
        <dbReference type="Pfam" id="PF13524"/>
    </source>
</evidence>
<dbReference type="EC" id="2.4.-.-" evidence="2"/>
<dbReference type="InterPro" id="IPR055259">
    <property type="entry name" value="YkvP/CgeB_Glyco_trans-like"/>
</dbReference>
<dbReference type="GO" id="GO:0016757">
    <property type="term" value="F:glycosyltransferase activity"/>
    <property type="evidence" value="ECO:0007669"/>
    <property type="project" value="UniProtKB-KW"/>
</dbReference>